<dbReference type="Gene3D" id="2.30.110.50">
    <property type="match status" value="1"/>
</dbReference>
<dbReference type="Gene3D" id="4.10.220.110">
    <property type="match status" value="1"/>
</dbReference>
<evidence type="ECO:0000259" key="4">
    <source>
        <dbReference type="Pfam" id="PF10106"/>
    </source>
</evidence>
<feature type="domain" description="Putative type VI secretion system Rhs element associated Vgr" evidence="5">
    <location>
        <begin position="498"/>
        <end position="599"/>
    </location>
</feature>
<organism evidence="6 7">
    <name type="scientific">Pseudomonas solani</name>
    <dbReference type="NCBI Taxonomy" id="2731552"/>
    <lineage>
        <taxon>Bacteria</taxon>
        <taxon>Pseudomonadati</taxon>
        <taxon>Pseudomonadota</taxon>
        <taxon>Gammaproteobacteria</taxon>
        <taxon>Pseudomonadales</taxon>
        <taxon>Pseudomonadaceae</taxon>
        <taxon>Pseudomonas</taxon>
    </lineage>
</organism>
<feature type="domain" description="Gp5/Type VI secretion system Vgr protein OB-fold" evidence="3">
    <location>
        <begin position="426"/>
        <end position="479"/>
    </location>
</feature>
<dbReference type="Pfam" id="PF05954">
    <property type="entry name" value="Phage_GPD"/>
    <property type="match status" value="1"/>
</dbReference>
<evidence type="ECO:0000313" key="7">
    <source>
        <dbReference type="Proteomes" id="UP001064896"/>
    </source>
</evidence>
<evidence type="ECO:0000259" key="5">
    <source>
        <dbReference type="Pfam" id="PF13296"/>
    </source>
</evidence>
<dbReference type="Proteomes" id="UP001064896">
    <property type="component" value="Chromosome"/>
</dbReference>
<evidence type="ECO:0000259" key="3">
    <source>
        <dbReference type="Pfam" id="PF04717"/>
    </source>
</evidence>
<proteinExistence type="inferred from homology"/>
<feature type="domain" description="DUF2345" evidence="4">
    <location>
        <begin position="618"/>
        <end position="765"/>
    </location>
</feature>
<sequence>MLAELRHFFDHSRHRLQVGELDVGLDVLAFVGDETLSQPFTYQVEFTSSQRDLPSRRIVGQPASFSLFAPPAPVPFAGLGVPPAQPLRTLHGVITGFRRISGSNDEARYEITLQPRLTLLGRGRQYRIYQHLSVPEIVEQILRSDRHRWAGQDFFFDLRRDYPKREQVMQYDESDLAFIQRLLAEVGIWYRFTADERLGIDVVEFHDDQRNYRFGVQLPYRPPSGTVSSGQDAVWDLQTSHGVVERNLRIRAYTPRDATAYLDGDLDQTRGDPTTYGEAYHYGDPYIELDDPGSRDEDLKSESGYFYARLAHERYLNDQTRLDGRTSSATLAPGQVLKIEGGAPEAFTPGAVITRLVTVAARDRSFEARFEAIPYSESVCFRPPLLPRPVIAGTIPARVTSAQADDLYSHIDLEGRYKVNFLFDQDTWPAGQESMWLRLARAYAGDTHGLHLPLIQGTEVGIAFERGDPDRGFIAFALHDSRHPDLVTLKNYKRNVLRTPSNNKLRLDDTRGQEHIKLSTEHSGKSQLNLGHLVDGQRQKRGEGFELRTDGWGALRSGKGMFISADEQPRAQGQVLAMQDTLARLQRAAEEMQTLSEDAQVANAEPADVQAQLDLLRQDLEQIKSAVLLLSAPKGIALSSGHHLQLAAERNLIANAGKDAALSVVRRLFIGVGEGVSLFVRKLGLKLIANQGAVQIQAQNDRLELLARQGLEITSTEDEIHITAKKRIVLNAGGSYISVDACSIESGTQGDHLIKAAHFDYQGAASNSPPLPELPQLTEYQRRHQRLTGFSG</sequence>
<dbReference type="Pfam" id="PF10106">
    <property type="entry name" value="DUF2345"/>
    <property type="match status" value="1"/>
</dbReference>
<keyword evidence="2" id="KW-0175">Coiled coil</keyword>
<keyword evidence="7" id="KW-1185">Reference proteome</keyword>
<dbReference type="InterPro" id="IPR006533">
    <property type="entry name" value="T6SS_Vgr_RhsGE"/>
</dbReference>
<evidence type="ECO:0000256" key="1">
    <source>
        <dbReference type="ARBA" id="ARBA00005558"/>
    </source>
</evidence>
<dbReference type="SUPFAM" id="SSF69279">
    <property type="entry name" value="Phage tail proteins"/>
    <property type="match status" value="2"/>
</dbReference>
<reference evidence="6" key="1">
    <citation type="submission" date="2020-05" db="EMBL/GenBank/DDBJ databases">
        <title>Complete genome sequence of Pseudomonas sp. Sm006.</title>
        <authorList>
            <person name="Takeuchi K."/>
            <person name="Someya N."/>
        </authorList>
    </citation>
    <scope>NUCLEOTIDE SEQUENCE</scope>
    <source>
        <strain evidence="6">Sm006</strain>
    </source>
</reference>
<dbReference type="Pfam" id="PF13296">
    <property type="entry name" value="T6SS_Vgr"/>
    <property type="match status" value="1"/>
</dbReference>
<dbReference type="Gene3D" id="2.40.50.230">
    <property type="entry name" value="Gp5 N-terminal domain"/>
    <property type="match status" value="1"/>
</dbReference>
<dbReference type="Gene3D" id="3.55.50.10">
    <property type="entry name" value="Baseplate protein-like domains"/>
    <property type="match status" value="1"/>
</dbReference>
<evidence type="ECO:0000256" key="2">
    <source>
        <dbReference type="SAM" id="Coils"/>
    </source>
</evidence>
<dbReference type="EMBL" id="AP023081">
    <property type="protein sequence ID" value="BCD87425.1"/>
    <property type="molecule type" value="Genomic_DNA"/>
</dbReference>
<evidence type="ECO:0000313" key="6">
    <source>
        <dbReference type="EMBL" id="BCD87425.1"/>
    </source>
</evidence>
<dbReference type="NCBIfam" id="TIGR03361">
    <property type="entry name" value="VI_Rhs_Vgr"/>
    <property type="match status" value="1"/>
</dbReference>
<dbReference type="InterPro" id="IPR006531">
    <property type="entry name" value="Gp5/Vgr_OB"/>
</dbReference>
<dbReference type="NCBIfam" id="TIGR01646">
    <property type="entry name" value="vgr_GE"/>
    <property type="match status" value="1"/>
</dbReference>
<gene>
    <name evidence="6" type="ORF">PSm6_38320</name>
</gene>
<dbReference type="InterPro" id="IPR018769">
    <property type="entry name" value="VgrG2_DUF2345"/>
</dbReference>
<dbReference type="Pfam" id="PF04717">
    <property type="entry name" value="Phage_base_V"/>
    <property type="match status" value="1"/>
</dbReference>
<comment type="similarity">
    <text evidence="1">Belongs to the VgrG protein family.</text>
</comment>
<dbReference type="InterPro" id="IPR017847">
    <property type="entry name" value="T6SS_RhsGE_Vgr_subset"/>
</dbReference>
<feature type="coiled-coil region" evidence="2">
    <location>
        <begin position="575"/>
        <end position="605"/>
    </location>
</feature>
<name>A0ABM7LCT7_9PSED</name>
<dbReference type="RefSeq" id="WP_265167971.1">
    <property type="nucleotide sequence ID" value="NZ_AP023081.1"/>
</dbReference>
<dbReference type="InterPro" id="IPR037026">
    <property type="entry name" value="Vgr_OB-fold_dom_sf"/>
</dbReference>
<dbReference type="InterPro" id="IPR028244">
    <property type="entry name" value="T6SS_Rhs_Vgr_dom"/>
</dbReference>
<protein>
    <submittedName>
        <fullName evidence="6">Type IV secretion protein Rhs</fullName>
    </submittedName>
</protein>
<dbReference type="SUPFAM" id="SSF69255">
    <property type="entry name" value="gp5 N-terminal domain-like"/>
    <property type="match status" value="1"/>
</dbReference>
<accession>A0ABM7LCT7</accession>